<reference evidence="1 2" key="1">
    <citation type="submission" date="2021-07" db="EMBL/GenBank/DDBJ databases">
        <title>Paenibacillus radiodurans sp. nov., isolated from the southeastern edge of Tengger Desert.</title>
        <authorList>
            <person name="Zhang G."/>
        </authorList>
    </citation>
    <scope>NUCLEOTIDE SEQUENCE [LARGE SCALE GENOMIC DNA]</scope>
    <source>
        <strain evidence="1 2">CCM 7311</strain>
    </source>
</reference>
<comment type="caution">
    <text evidence="1">The sequence shown here is derived from an EMBL/GenBank/DDBJ whole genome shotgun (WGS) entry which is preliminary data.</text>
</comment>
<dbReference type="Proteomes" id="UP001519887">
    <property type="component" value="Unassembled WGS sequence"/>
</dbReference>
<sequence>MKTRQIPDTLMLEERAGHALNAIMGMADEDFNGIPFFAANLMTDPANLTHGDWDYGSSHGRMIDGFILARHMSGETIGTEQEAQYRANFLSFFHEDGLSYRQMNPNRSWEPNANLIDQRAVILSLTTWFMETGDPKVKEVADKHVAALKRIAIKERDVWYYPASEYKEEGWPSKNAMLLR</sequence>
<evidence type="ECO:0000313" key="1">
    <source>
        <dbReference type="EMBL" id="MBW7460312.1"/>
    </source>
</evidence>
<name>A0ABS7CHA5_9BACL</name>
<proteinExistence type="predicted"/>
<dbReference type="EMBL" id="JAHZIK010002149">
    <property type="protein sequence ID" value="MBW7460312.1"/>
    <property type="molecule type" value="Genomic_DNA"/>
</dbReference>
<keyword evidence="2" id="KW-1185">Reference proteome</keyword>
<protein>
    <submittedName>
        <fullName evidence="1">Uncharacterized protein</fullName>
    </submittedName>
</protein>
<accession>A0ABS7CHA5</accession>
<organism evidence="1 2">
    <name type="scientific">Paenibacillus sepulcri</name>
    <dbReference type="NCBI Taxonomy" id="359917"/>
    <lineage>
        <taxon>Bacteria</taxon>
        <taxon>Bacillati</taxon>
        <taxon>Bacillota</taxon>
        <taxon>Bacilli</taxon>
        <taxon>Bacillales</taxon>
        <taxon>Paenibacillaceae</taxon>
        <taxon>Paenibacillus</taxon>
    </lineage>
</organism>
<gene>
    <name evidence="1" type="ORF">K0U00_40245</name>
</gene>
<evidence type="ECO:0000313" key="2">
    <source>
        <dbReference type="Proteomes" id="UP001519887"/>
    </source>
</evidence>
<feature type="non-terminal residue" evidence="1">
    <location>
        <position position="180"/>
    </location>
</feature>